<feature type="compositionally biased region" description="Acidic residues" evidence="1">
    <location>
        <begin position="865"/>
        <end position="879"/>
    </location>
</feature>
<evidence type="ECO:0000313" key="3">
    <source>
        <dbReference type="EMBL" id="USW52870.1"/>
    </source>
</evidence>
<dbReference type="GO" id="GO:0005634">
    <property type="term" value="C:nucleus"/>
    <property type="evidence" value="ECO:0007669"/>
    <property type="project" value="TreeGrafter"/>
</dbReference>
<gene>
    <name evidence="3" type="ORF">Slin15195_G061890</name>
</gene>
<feature type="region of interest" description="Disordered" evidence="1">
    <location>
        <begin position="494"/>
        <end position="691"/>
    </location>
</feature>
<feature type="compositionally biased region" description="Low complexity" evidence="1">
    <location>
        <begin position="105"/>
        <end position="123"/>
    </location>
</feature>
<feature type="region of interest" description="Disordered" evidence="1">
    <location>
        <begin position="388"/>
        <end position="424"/>
    </location>
</feature>
<feature type="compositionally biased region" description="Acidic residues" evidence="1">
    <location>
        <begin position="569"/>
        <end position="590"/>
    </location>
</feature>
<dbReference type="Pfam" id="PF10650">
    <property type="entry name" value="zf-C3H1"/>
    <property type="match status" value="1"/>
</dbReference>
<feature type="region of interest" description="Disordered" evidence="1">
    <location>
        <begin position="1"/>
        <end position="45"/>
    </location>
</feature>
<feature type="compositionally biased region" description="Polar residues" evidence="1">
    <location>
        <begin position="545"/>
        <end position="559"/>
    </location>
</feature>
<feature type="compositionally biased region" description="Acidic residues" evidence="1">
    <location>
        <begin position="125"/>
        <end position="139"/>
    </location>
</feature>
<feature type="compositionally biased region" description="Polar residues" evidence="1">
    <location>
        <begin position="396"/>
        <end position="424"/>
    </location>
</feature>
<feature type="region of interest" description="Disordered" evidence="1">
    <location>
        <begin position="862"/>
        <end position="947"/>
    </location>
</feature>
<keyword evidence="3" id="KW-0479">Metal-binding</keyword>
<keyword evidence="4" id="KW-1185">Reference proteome</keyword>
<feature type="domain" description="Putative zinc-finger" evidence="2">
    <location>
        <begin position="1031"/>
        <end position="1050"/>
    </location>
</feature>
<dbReference type="InterPro" id="IPR019607">
    <property type="entry name" value="Putative_zinc-finger_domain"/>
</dbReference>
<feature type="region of interest" description="Disordered" evidence="1">
    <location>
        <begin position="261"/>
        <end position="376"/>
    </location>
</feature>
<feature type="region of interest" description="Disordered" evidence="1">
    <location>
        <begin position="450"/>
        <end position="475"/>
    </location>
</feature>
<dbReference type="GO" id="GO:0008270">
    <property type="term" value="F:zinc ion binding"/>
    <property type="evidence" value="ECO:0007669"/>
    <property type="project" value="UniProtKB-KW"/>
</dbReference>
<accession>A0A9Q9AUP8</accession>
<dbReference type="PANTHER" id="PTHR21563:SF3">
    <property type="entry name" value="ZINC FINGER C3H1 DOMAIN-CONTAINING PROTEIN"/>
    <property type="match status" value="1"/>
</dbReference>
<feature type="compositionally biased region" description="Pro residues" evidence="1">
    <location>
        <begin position="495"/>
        <end position="506"/>
    </location>
</feature>
<feature type="compositionally biased region" description="Polar residues" evidence="1">
    <location>
        <begin position="458"/>
        <end position="472"/>
    </location>
</feature>
<dbReference type="PANTHER" id="PTHR21563">
    <property type="entry name" value="ZINC FINGER C3H1 DOMAIN-CONTAINING PROTEIN"/>
    <property type="match status" value="1"/>
</dbReference>
<keyword evidence="3" id="KW-0862">Zinc</keyword>
<dbReference type="EMBL" id="CP099421">
    <property type="protein sequence ID" value="USW52870.1"/>
    <property type="molecule type" value="Genomic_DNA"/>
</dbReference>
<evidence type="ECO:0000313" key="4">
    <source>
        <dbReference type="Proteomes" id="UP001056384"/>
    </source>
</evidence>
<feature type="compositionally biased region" description="Polar residues" evidence="1">
    <location>
        <begin position="796"/>
        <end position="820"/>
    </location>
</feature>
<protein>
    <submittedName>
        <fullName evidence="3">Zinc-finger domain-containing protein</fullName>
    </submittedName>
</protein>
<feature type="region of interest" description="Disordered" evidence="1">
    <location>
        <begin position="964"/>
        <end position="985"/>
    </location>
</feature>
<dbReference type="AlphaFoldDB" id="A0A9Q9AUP8"/>
<reference evidence="3" key="1">
    <citation type="submission" date="2022-06" db="EMBL/GenBank/DDBJ databases">
        <title>Complete genome sequences of two strains of the flax pathogen Septoria linicola.</title>
        <authorList>
            <person name="Lapalu N."/>
            <person name="Simon A."/>
            <person name="Demenou B."/>
            <person name="Paumier D."/>
            <person name="Guillot M.-P."/>
            <person name="Gout L."/>
            <person name="Valade R."/>
        </authorList>
    </citation>
    <scope>NUCLEOTIDE SEQUENCE</scope>
    <source>
        <strain evidence="3">SE15195</strain>
    </source>
</reference>
<feature type="compositionally biased region" description="Low complexity" evidence="1">
    <location>
        <begin position="270"/>
        <end position="279"/>
    </location>
</feature>
<organism evidence="3 4">
    <name type="scientific">Septoria linicola</name>
    <dbReference type="NCBI Taxonomy" id="215465"/>
    <lineage>
        <taxon>Eukaryota</taxon>
        <taxon>Fungi</taxon>
        <taxon>Dikarya</taxon>
        <taxon>Ascomycota</taxon>
        <taxon>Pezizomycotina</taxon>
        <taxon>Dothideomycetes</taxon>
        <taxon>Dothideomycetidae</taxon>
        <taxon>Mycosphaerellales</taxon>
        <taxon>Mycosphaerellaceae</taxon>
        <taxon>Septoria</taxon>
    </lineage>
</organism>
<proteinExistence type="predicted"/>
<feature type="compositionally biased region" description="Acidic residues" evidence="1">
    <location>
        <begin position="918"/>
        <end position="930"/>
    </location>
</feature>
<dbReference type="Proteomes" id="UP001056384">
    <property type="component" value="Chromosome 4"/>
</dbReference>
<feature type="compositionally biased region" description="Low complexity" evidence="1">
    <location>
        <begin position="520"/>
        <end position="536"/>
    </location>
</feature>
<feature type="region of interest" description="Disordered" evidence="1">
    <location>
        <begin position="85"/>
        <end position="189"/>
    </location>
</feature>
<feature type="compositionally biased region" description="Polar residues" evidence="1">
    <location>
        <begin position="321"/>
        <end position="343"/>
    </location>
</feature>
<feature type="region of interest" description="Disordered" evidence="1">
    <location>
        <begin position="753"/>
        <end position="830"/>
    </location>
</feature>
<feature type="compositionally biased region" description="Acidic residues" evidence="1">
    <location>
        <begin position="767"/>
        <end position="781"/>
    </location>
</feature>
<feature type="compositionally biased region" description="Polar residues" evidence="1">
    <location>
        <begin position="882"/>
        <end position="894"/>
    </location>
</feature>
<feature type="compositionally biased region" description="Low complexity" evidence="1">
    <location>
        <begin position="9"/>
        <end position="40"/>
    </location>
</feature>
<keyword evidence="3" id="KW-0863">Zinc-finger</keyword>
<evidence type="ECO:0000256" key="1">
    <source>
        <dbReference type="SAM" id="MobiDB-lite"/>
    </source>
</evidence>
<dbReference type="InterPro" id="IPR039278">
    <property type="entry name" value="Red1"/>
</dbReference>
<sequence length="1126" mass="119380">MSNVPFPFGGAQSASHQQSQQQQQQDGQAPLLNGASSSAHAPPPVMPMAALPAEVLAALQGIAPEQLGAIFQAFQSGLIPMPPANFATAQPAPAPAPPPIDPRRPANTPASSHAHGALGASAADVDMDQEDGEIDDSEADGANTPQTRGFLRTPPKGPRDGSSRRGSHQFQQQVAQATRPGLTPRASSSTLPKAMLPNGKAPMAAGAHAGVSLRPSKEAASKAFIREMHQAGYTYDDLLREVKDTKMLRRMYEQLSLPIPSSSTTKAANVTSTVPSPVDTTRKPMPAKPAKPQAAPPKDRSEYLAKLQAAKAKKTEAAKASTNALPVAQATQPTVTPSSQPQTVVPGAPLKPTTAAPLVKPQPIVKAPVPMSKEKTDELRRRLEAIKAKRAAEQSAKLSSDTAQPSSPAGTAATGNSTPQQITAQPTAGLGAGQVEAAVRAAKEDLETAAPALPAPGHNTTFARPSSGTASPLLSRGVNLPGLGLPGLFTSFIPPSAPPTSSPRPPVSASSPHVMPPVRSASASGAAPDMAAPSAPLTAPVTPNDAAQQSLLSQHNNVRASERYVIEVSSDDDEDDEDDMDTDDSSEEEAAPSSAPVKEATKPSSGPENGTSTPGTPNAYKRKLEEIEQFKQQIAEKERRRKLANIPSAHPNGHSTTTQHAPSATIHQVISTANGLSPGHSASPAVSSDVAPTVPSAATVAATRLARTQEKEALQRRLRELEALRSKHDSGSPTVPQIAAIDGENRLVDETAQTTTARPFVAADTNDTIEDMDDEDDEDLYGDGTNNDQRTEPHQEAQNTRVQPLVNSQATTDSSASQHGVSAAASAGGEQPLSVEDVLYHPMEVNTGFGEQAAEAVDTANLDQGGEDGYVDDDDDLDNVYEPSTTLVQTSNVPRSPVEPTGAHEDSDDAMDTSAESSDSESDSELEPDAASEPAQQVPVQLSASGPRIDEFDDRQADELDLAPELQPAEDQLDKPVQPNGTATRSRYTPYESALRRFKDYRYHPEFTNTVPTGFKSLTYNHKIDPVKTVCPFELENGECGDPNCGYQHFHQMNLHDNDLLRLMGTERTPARNPEEDQRWKEGLQNLVRELRTTNFGRDAGLIAQRIAEYRRSFVNDPTRVVLLDD</sequence>
<feature type="compositionally biased region" description="Polar residues" evidence="1">
    <location>
        <begin position="602"/>
        <end position="616"/>
    </location>
</feature>
<evidence type="ECO:0000259" key="2">
    <source>
        <dbReference type="Pfam" id="PF10650"/>
    </source>
</evidence>
<feature type="compositionally biased region" description="Low complexity" evidence="1">
    <location>
        <begin position="681"/>
        <end position="691"/>
    </location>
</feature>
<feature type="compositionally biased region" description="Basic and acidic residues" evidence="1">
    <location>
        <begin position="622"/>
        <end position="638"/>
    </location>
</feature>
<feature type="compositionally biased region" description="Polar residues" evidence="1">
    <location>
        <begin position="653"/>
        <end position="675"/>
    </location>
</feature>
<name>A0A9Q9AUP8_9PEZI</name>
<dbReference type="GO" id="GO:0000178">
    <property type="term" value="C:exosome (RNase complex)"/>
    <property type="evidence" value="ECO:0007669"/>
    <property type="project" value="TreeGrafter"/>
</dbReference>
<feature type="compositionally biased region" description="Polar residues" evidence="1">
    <location>
        <begin position="934"/>
        <end position="944"/>
    </location>
</feature>